<dbReference type="InParanoid" id="A0A0H2RTG1"/>
<gene>
    <name evidence="3" type="ORF">SCHPADRAFT_888563</name>
</gene>
<evidence type="ECO:0000256" key="2">
    <source>
        <dbReference type="SAM" id="Phobius"/>
    </source>
</evidence>
<organism evidence="3 4">
    <name type="scientific">Schizopora paradoxa</name>
    <dbReference type="NCBI Taxonomy" id="27342"/>
    <lineage>
        <taxon>Eukaryota</taxon>
        <taxon>Fungi</taxon>
        <taxon>Dikarya</taxon>
        <taxon>Basidiomycota</taxon>
        <taxon>Agaricomycotina</taxon>
        <taxon>Agaricomycetes</taxon>
        <taxon>Hymenochaetales</taxon>
        <taxon>Schizoporaceae</taxon>
        <taxon>Schizopora</taxon>
    </lineage>
</organism>
<proteinExistence type="predicted"/>
<sequence>MISSGPRLISLMVSDSIMYYTIMIFMYIVTFVVTQSLVRIVNSHGCIKKSDKTDLEITLFNIECVEDAVNLNPDRTILAFITVMTVLTGILAPRLLLHLRKESYTYTDSSKGQGASPSLKSIAWQVAPRPDNQESSSLLQNSDFLDIGDMDNGAIADLETGQMSPEQTLEPELEENDDGGRDGPSETTNHHV</sequence>
<keyword evidence="4" id="KW-1185">Reference proteome</keyword>
<evidence type="ECO:0000313" key="3">
    <source>
        <dbReference type="EMBL" id="KLO15300.1"/>
    </source>
</evidence>
<feature type="transmembrane region" description="Helical" evidence="2">
    <location>
        <begin position="17"/>
        <end position="38"/>
    </location>
</feature>
<name>A0A0H2RTG1_9AGAM</name>
<dbReference type="AlphaFoldDB" id="A0A0H2RTG1"/>
<keyword evidence="2" id="KW-0472">Membrane</keyword>
<dbReference type="Proteomes" id="UP000053477">
    <property type="component" value="Unassembled WGS sequence"/>
</dbReference>
<accession>A0A0H2RTG1</accession>
<reference evidence="3 4" key="1">
    <citation type="submission" date="2015-04" db="EMBL/GenBank/DDBJ databases">
        <title>Complete genome sequence of Schizopora paradoxa KUC8140, a cosmopolitan wood degrader in East Asia.</title>
        <authorList>
            <consortium name="DOE Joint Genome Institute"/>
            <person name="Min B."/>
            <person name="Park H."/>
            <person name="Jang Y."/>
            <person name="Kim J.-J."/>
            <person name="Kim K.H."/>
            <person name="Pangilinan J."/>
            <person name="Lipzen A."/>
            <person name="Riley R."/>
            <person name="Grigoriev I.V."/>
            <person name="Spatafora J.W."/>
            <person name="Choi I.-G."/>
        </authorList>
    </citation>
    <scope>NUCLEOTIDE SEQUENCE [LARGE SCALE GENOMIC DNA]</scope>
    <source>
        <strain evidence="3 4">KUC8140</strain>
    </source>
</reference>
<keyword evidence="2" id="KW-0812">Transmembrane</keyword>
<evidence type="ECO:0000256" key="1">
    <source>
        <dbReference type="SAM" id="MobiDB-lite"/>
    </source>
</evidence>
<feature type="region of interest" description="Disordered" evidence="1">
    <location>
        <begin position="150"/>
        <end position="192"/>
    </location>
</feature>
<protein>
    <submittedName>
        <fullName evidence="3">Uncharacterized protein</fullName>
    </submittedName>
</protein>
<keyword evidence="2" id="KW-1133">Transmembrane helix</keyword>
<dbReference type="EMBL" id="KQ085931">
    <property type="protein sequence ID" value="KLO15300.1"/>
    <property type="molecule type" value="Genomic_DNA"/>
</dbReference>
<evidence type="ECO:0000313" key="4">
    <source>
        <dbReference type="Proteomes" id="UP000053477"/>
    </source>
</evidence>
<feature type="transmembrane region" description="Helical" evidence="2">
    <location>
        <begin position="77"/>
        <end position="97"/>
    </location>
</feature>